<protein>
    <recommendedName>
        <fullName evidence="7">Zn(2)-C6 fungal-type domain-containing protein</fullName>
    </recommendedName>
</protein>
<evidence type="ECO:0000256" key="4">
    <source>
        <dbReference type="ARBA" id="ARBA00023163"/>
    </source>
</evidence>
<evidence type="ECO:0000256" key="6">
    <source>
        <dbReference type="SAM" id="MobiDB-lite"/>
    </source>
</evidence>
<evidence type="ECO:0000313" key="8">
    <source>
        <dbReference type="EMBL" id="KAJ5270153.1"/>
    </source>
</evidence>
<reference evidence="8 9" key="1">
    <citation type="journal article" date="2023" name="IMA Fungus">
        <title>Comparative genomic study of the Penicillium genus elucidates a diverse pangenome and 15 lateral gene transfer events.</title>
        <authorList>
            <person name="Petersen C."/>
            <person name="Sorensen T."/>
            <person name="Nielsen M.R."/>
            <person name="Sondergaard T.E."/>
            <person name="Sorensen J.L."/>
            <person name="Fitzpatrick D.A."/>
            <person name="Frisvad J.C."/>
            <person name="Nielsen K.L."/>
        </authorList>
    </citation>
    <scope>NUCLEOTIDE SEQUENCE [LARGE SCALE GENOMIC DNA]</scope>
    <source>
        <strain evidence="8 9">IBT 3361</strain>
    </source>
</reference>
<dbReference type="InterPro" id="IPR051089">
    <property type="entry name" value="prtT"/>
</dbReference>
<feature type="domain" description="Zn(2)-C6 fungal-type" evidence="7">
    <location>
        <begin position="12"/>
        <end position="44"/>
    </location>
</feature>
<keyword evidence="3" id="KW-0238">DNA-binding</keyword>
<keyword evidence="4" id="KW-0804">Transcription</keyword>
<dbReference type="PANTHER" id="PTHR31845">
    <property type="entry name" value="FINGER DOMAIN PROTEIN, PUTATIVE-RELATED"/>
    <property type="match status" value="1"/>
</dbReference>
<dbReference type="Proteomes" id="UP001220256">
    <property type="component" value="Unassembled WGS sequence"/>
</dbReference>
<dbReference type="InterPro" id="IPR001138">
    <property type="entry name" value="Zn2Cys6_DnaBD"/>
</dbReference>
<dbReference type="CDD" id="cd12148">
    <property type="entry name" value="fungal_TF_MHR"/>
    <property type="match status" value="1"/>
</dbReference>
<keyword evidence="9" id="KW-1185">Reference proteome</keyword>
<evidence type="ECO:0000313" key="9">
    <source>
        <dbReference type="Proteomes" id="UP001220256"/>
    </source>
</evidence>
<dbReference type="CDD" id="cd00067">
    <property type="entry name" value="GAL4"/>
    <property type="match status" value="1"/>
</dbReference>
<feature type="compositionally biased region" description="Low complexity" evidence="6">
    <location>
        <begin position="115"/>
        <end position="128"/>
    </location>
</feature>
<dbReference type="Gene3D" id="4.10.240.10">
    <property type="entry name" value="Zn(2)-C6 fungal-type DNA-binding domain"/>
    <property type="match status" value="1"/>
</dbReference>
<dbReference type="SUPFAM" id="SSF57701">
    <property type="entry name" value="Zn2/Cys6 DNA-binding domain"/>
    <property type="match status" value="1"/>
</dbReference>
<keyword evidence="5" id="KW-0539">Nucleus</keyword>
<organism evidence="8 9">
    <name type="scientific">Penicillium chrysogenum</name>
    <name type="common">Penicillium notatum</name>
    <dbReference type="NCBI Taxonomy" id="5076"/>
    <lineage>
        <taxon>Eukaryota</taxon>
        <taxon>Fungi</taxon>
        <taxon>Dikarya</taxon>
        <taxon>Ascomycota</taxon>
        <taxon>Pezizomycotina</taxon>
        <taxon>Eurotiomycetes</taxon>
        <taxon>Eurotiomycetidae</taxon>
        <taxon>Eurotiales</taxon>
        <taxon>Aspergillaceae</taxon>
        <taxon>Penicillium</taxon>
        <taxon>Penicillium chrysogenum species complex</taxon>
    </lineage>
</organism>
<comment type="subcellular location">
    <subcellularLocation>
        <location evidence="1">Nucleus</location>
    </subcellularLocation>
</comment>
<evidence type="ECO:0000256" key="1">
    <source>
        <dbReference type="ARBA" id="ARBA00004123"/>
    </source>
</evidence>
<evidence type="ECO:0000256" key="3">
    <source>
        <dbReference type="ARBA" id="ARBA00023125"/>
    </source>
</evidence>
<evidence type="ECO:0000256" key="2">
    <source>
        <dbReference type="ARBA" id="ARBA00023015"/>
    </source>
</evidence>
<dbReference type="SMART" id="SM00066">
    <property type="entry name" value="GAL4"/>
    <property type="match status" value="1"/>
</dbReference>
<dbReference type="PROSITE" id="PS00463">
    <property type="entry name" value="ZN2_CY6_FUNGAL_1"/>
    <property type="match status" value="1"/>
</dbReference>
<evidence type="ECO:0000256" key="5">
    <source>
        <dbReference type="ARBA" id="ARBA00023242"/>
    </source>
</evidence>
<evidence type="ECO:0000259" key="7">
    <source>
        <dbReference type="PROSITE" id="PS50048"/>
    </source>
</evidence>
<keyword evidence="2" id="KW-0805">Transcription regulation</keyword>
<feature type="region of interest" description="Disordered" evidence="6">
    <location>
        <begin position="106"/>
        <end position="130"/>
    </location>
</feature>
<dbReference type="PROSITE" id="PS50048">
    <property type="entry name" value="ZN2_CY6_FUNGAL_2"/>
    <property type="match status" value="1"/>
</dbReference>
<proteinExistence type="predicted"/>
<name>A0ABQ8WJG9_PENCH</name>
<gene>
    <name evidence="8" type="ORF">N7505_005911</name>
</gene>
<dbReference type="EMBL" id="JAPVEB010000003">
    <property type="protein sequence ID" value="KAJ5270153.1"/>
    <property type="molecule type" value="Genomic_DNA"/>
</dbReference>
<dbReference type="InterPro" id="IPR036864">
    <property type="entry name" value="Zn2-C6_fun-type_DNA-bd_sf"/>
</dbReference>
<dbReference type="PANTHER" id="PTHR31845:SF10">
    <property type="entry name" value="ZN(II)2CYS6 TRANSCRIPTION FACTOR (EUROFUNG)"/>
    <property type="match status" value="1"/>
</dbReference>
<sequence>MGRKVKSKASQACETCRSLKVRCLPSSQPDTCLKCANSKRTCVFLERQPRQPRQQKQKHSSKARIRALESKVDSLVAFASQSQLIHGQGPSQREVGLLENALSTYSSSSGHGVQDSTPSSSSHDNSTNLNPLDRAPYKWDGYSKISGVSCPELLLECGLSLDAADGFLSQFRTMTSYFPFFMVPSHATLFTMCKERPFALVAALAAATSSDKKLQKSLGDKFRTCALHAVMAHNERSLDLLNGILVYLAWYHFYYIPKKEQFNQLLHIAIGMVGDMGLNLRPAEAMNRKIGLRLTHYHKFSTPSANHDEFFSGEARRAYLGCFYLSRTIGWLTRKPNSIPFQSYMLECARSLGQELEYPTDALLLPLIQLQNMAEVNHHSLSTVGNTIRDHMDGLDLEMKVQSFQAEFKQWEHSLPLIWQQPNGMSLACEVAVMHVYEMDLVNVSPTKMRQRVDSLKDPPTSSFTSQSRLEVLFLCLKSAGQLAQNFLSIPTSEYGSLSYAEWSGITYAIFVIYRLTVGIPQIRDWDVRVARTTVDFDCVLGAFCNRFNSISLGDEAMLENGDLFSIMGSIFENIKQSYDRLKLLPQKDSADDTSPVHATSFLPSTFGHPHQHPCPTFQN</sequence>
<comment type="caution">
    <text evidence="8">The sequence shown here is derived from an EMBL/GenBank/DDBJ whole genome shotgun (WGS) entry which is preliminary data.</text>
</comment>
<accession>A0ABQ8WJG9</accession>